<dbReference type="Proteomes" id="UP001480082">
    <property type="component" value="Unassembled WGS sequence"/>
</dbReference>
<keyword evidence="2" id="KW-1185">Reference proteome</keyword>
<dbReference type="EMBL" id="JAMYRI010000021">
    <property type="protein sequence ID" value="MER9287444.1"/>
    <property type="molecule type" value="Genomic_DNA"/>
</dbReference>
<proteinExistence type="predicted"/>
<protein>
    <submittedName>
        <fullName evidence="1">Uncharacterized protein</fullName>
    </submittedName>
</protein>
<evidence type="ECO:0000313" key="2">
    <source>
        <dbReference type="Proteomes" id="UP001480082"/>
    </source>
</evidence>
<accession>A0ACC6T652</accession>
<sequence>MHLAKTITIGATLVAGVAYYLGGTPGSIVPVADLTTGDHPCMLGMAVNTTDLYIDIQAPDAAL</sequence>
<gene>
    <name evidence="1" type="ORF">NKI81_26460</name>
</gene>
<comment type="caution">
    <text evidence="1">The sequence shown here is derived from an EMBL/GenBank/DDBJ whole genome shotgun (WGS) entry which is preliminary data.</text>
</comment>
<reference evidence="1 2" key="1">
    <citation type="journal article" date="2024" name="Proc. Natl. Acad. Sci. U.S.A.">
        <title>The evolutionary genomics of adaptation to stress in wild rhizobium bacteria.</title>
        <authorList>
            <person name="Kehlet-Delgado H."/>
            <person name="Montoya A.P."/>
            <person name="Jensen K.T."/>
            <person name="Wendlandt C.E."/>
            <person name="Dexheimer C."/>
            <person name="Roberts M."/>
            <person name="Torres Martinez L."/>
            <person name="Friesen M.L."/>
            <person name="Griffitts J.S."/>
            <person name="Porter S.S."/>
        </authorList>
    </citation>
    <scope>NUCLEOTIDE SEQUENCE [LARGE SCALE GENOMIC DNA]</scope>
    <source>
        <strain evidence="1 2">M0468</strain>
    </source>
</reference>
<organism evidence="1 2">
    <name type="scientific">Mesorhizobium australicum</name>
    <dbReference type="NCBI Taxonomy" id="536018"/>
    <lineage>
        <taxon>Bacteria</taxon>
        <taxon>Pseudomonadati</taxon>
        <taxon>Pseudomonadota</taxon>
        <taxon>Alphaproteobacteria</taxon>
        <taxon>Hyphomicrobiales</taxon>
        <taxon>Phyllobacteriaceae</taxon>
        <taxon>Mesorhizobium</taxon>
    </lineage>
</organism>
<name>A0ACC6T652_9HYPH</name>
<evidence type="ECO:0000313" key="1">
    <source>
        <dbReference type="EMBL" id="MER9287444.1"/>
    </source>
</evidence>